<gene>
    <name evidence="2" type="ORF">JAV76_00270</name>
</gene>
<proteinExistence type="predicted"/>
<keyword evidence="1" id="KW-0472">Membrane</keyword>
<feature type="transmembrane region" description="Helical" evidence="1">
    <location>
        <begin position="59"/>
        <end position="80"/>
    </location>
</feature>
<comment type="caution">
    <text evidence="2">The sequence shown here is derived from an EMBL/GenBank/DDBJ whole genome shotgun (WGS) entry which is preliminary data.</text>
</comment>
<dbReference type="AlphaFoldDB" id="A0A934MC13"/>
<evidence type="ECO:0000256" key="1">
    <source>
        <dbReference type="SAM" id="Phobius"/>
    </source>
</evidence>
<dbReference type="RefSeq" id="WP_198732021.1">
    <property type="nucleotide sequence ID" value="NZ_JAEINH010000001.1"/>
</dbReference>
<dbReference type="Proteomes" id="UP000602087">
    <property type="component" value="Unassembled WGS sequence"/>
</dbReference>
<evidence type="ECO:0000313" key="2">
    <source>
        <dbReference type="EMBL" id="MBI9113444.1"/>
    </source>
</evidence>
<keyword evidence="3" id="KW-1185">Reference proteome</keyword>
<evidence type="ECO:0008006" key="4">
    <source>
        <dbReference type="Google" id="ProtNLM"/>
    </source>
</evidence>
<name>A0A934MC13_9MICO</name>
<dbReference type="EMBL" id="JAEINH010000001">
    <property type="protein sequence ID" value="MBI9113444.1"/>
    <property type="molecule type" value="Genomic_DNA"/>
</dbReference>
<sequence>MLTRSPSVQSRPLAVDAPVVVLRPLWVRASLTVLLLTFPALLVRAVVDPGAFGEGLTGILQRVLATGLALTAVVLALGLWRARLTVTPTSVTRLPAFADTRSVTFADAARVQVAPLLDATRDNPGALPTVTVTSRTGLRITSRPDRREVDVLLARLARWTTERPELVKDAHTERFLAAYRRSTRLGSGTTLLRAIPVGRTVVAGTGVDATEVSA</sequence>
<protein>
    <recommendedName>
        <fullName evidence="4">PH domain-containing protein</fullName>
    </recommendedName>
</protein>
<keyword evidence="1" id="KW-0812">Transmembrane</keyword>
<feature type="transmembrane region" description="Helical" evidence="1">
    <location>
        <begin position="25"/>
        <end position="47"/>
    </location>
</feature>
<keyword evidence="1" id="KW-1133">Transmembrane helix</keyword>
<organism evidence="2 3">
    <name type="scientific">Sanguibacter suaedae</name>
    <dbReference type="NCBI Taxonomy" id="2795737"/>
    <lineage>
        <taxon>Bacteria</taxon>
        <taxon>Bacillati</taxon>
        <taxon>Actinomycetota</taxon>
        <taxon>Actinomycetes</taxon>
        <taxon>Micrococcales</taxon>
        <taxon>Sanguibacteraceae</taxon>
        <taxon>Sanguibacter</taxon>
    </lineage>
</organism>
<evidence type="ECO:0000313" key="3">
    <source>
        <dbReference type="Proteomes" id="UP000602087"/>
    </source>
</evidence>
<reference evidence="2" key="1">
    <citation type="submission" date="2020-12" db="EMBL/GenBank/DDBJ databases">
        <title>Sanguibacter suaedae sp. nov., isolated from Suaeda aralocaspica.</title>
        <authorList>
            <person name="Ma Q."/>
        </authorList>
    </citation>
    <scope>NUCLEOTIDE SEQUENCE</scope>
    <source>
        <strain evidence="2">YZGR15</strain>
    </source>
</reference>
<accession>A0A934MC13</accession>